<protein>
    <submittedName>
        <fullName evidence="7">PAS domain S-box protein</fullName>
    </submittedName>
</protein>
<dbReference type="NCBIfam" id="TIGR00229">
    <property type="entry name" value="sensory_box"/>
    <property type="match status" value="2"/>
</dbReference>
<evidence type="ECO:0000259" key="4">
    <source>
        <dbReference type="PROSITE" id="PS50043"/>
    </source>
</evidence>
<evidence type="ECO:0000256" key="1">
    <source>
        <dbReference type="ARBA" id="ARBA00023015"/>
    </source>
</evidence>
<dbReference type="Pfam" id="PF00196">
    <property type="entry name" value="GerE"/>
    <property type="match status" value="1"/>
</dbReference>
<keyword evidence="8" id="KW-1185">Reference proteome</keyword>
<evidence type="ECO:0000256" key="3">
    <source>
        <dbReference type="ARBA" id="ARBA00023163"/>
    </source>
</evidence>
<dbReference type="CDD" id="cd00130">
    <property type="entry name" value="PAS"/>
    <property type="match status" value="2"/>
</dbReference>
<dbReference type="SMART" id="SM00086">
    <property type="entry name" value="PAC"/>
    <property type="match status" value="2"/>
</dbReference>
<dbReference type="InterPro" id="IPR016032">
    <property type="entry name" value="Sig_transdc_resp-reg_C-effctor"/>
</dbReference>
<comment type="caution">
    <text evidence="7">The sequence shown here is derived from an EMBL/GenBank/DDBJ whole genome shotgun (WGS) entry which is preliminary data.</text>
</comment>
<reference evidence="7" key="1">
    <citation type="submission" date="2021-11" db="EMBL/GenBank/DDBJ databases">
        <title>Genome sequence.</title>
        <authorList>
            <person name="Sun Q."/>
        </authorList>
    </citation>
    <scope>NUCLEOTIDE SEQUENCE</scope>
    <source>
        <strain evidence="7">JC740</strain>
    </source>
</reference>
<dbReference type="InterPro" id="IPR000700">
    <property type="entry name" value="PAS-assoc_C"/>
</dbReference>
<dbReference type="Gene3D" id="1.10.10.10">
    <property type="entry name" value="Winged helix-like DNA-binding domain superfamily/Winged helix DNA-binding domain"/>
    <property type="match status" value="1"/>
</dbReference>
<dbReference type="SUPFAM" id="SSF55785">
    <property type="entry name" value="PYP-like sensor domain (PAS domain)"/>
    <property type="match status" value="3"/>
</dbReference>
<evidence type="ECO:0000313" key="8">
    <source>
        <dbReference type="Proteomes" id="UP001430306"/>
    </source>
</evidence>
<evidence type="ECO:0000256" key="2">
    <source>
        <dbReference type="ARBA" id="ARBA00023125"/>
    </source>
</evidence>
<sequence>MSTEHRGTGQRKIGQRIDPARPNLHAFGSMLDEFGIGFVRIETSSSKILNLNRSFANFLGRELTGVVGTLLTDCLNEDSRTDFIRLVESVGIRAGERVEEVFSVSVKDGSRRWLRFSLVVEADEDGPKDECNATVIDLTQAMKAEEELRLANDRFDSAQETSRVGSWEWKEGDEYAWWSKQLYALHRMDPDRGPVTFEDFMLMVAPKDRETIIRVNQPPFLPGDVRRFEFSSNPAVGPQRHFAATVWMTEIDGRLVRRGTTQDVTRQVELVKALEQSEVNLRELVSHTAEGTAVLNLDGLFIQADEKFASMLGCNPEDLVGQPIQKFAEAESQRAIEERFLNRTHAEAYEIQLQHMDEYWAWLLLSSAPLLNDDGQFVGVQVKALDITHRKQVEILAKHASQARAKLKSLTSRERQVLAQIVDGQMNKVIANRLDISEKTVERHRSNLMKKLEAHSVAELVRISITAEVMTAS</sequence>
<dbReference type="PROSITE" id="PS50043">
    <property type="entry name" value="HTH_LUXR_2"/>
    <property type="match status" value="1"/>
</dbReference>
<feature type="domain" description="HTH luxR-type" evidence="4">
    <location>
        <begin position="403"/>
        <end position="468"/>
    </location>
</feature>
<dbReference type="InterPro" id="IPR000792">
    <property type="entry name" value="Tscrpt_reg_LuxR_C"/>
</dbReference>
<dbReference type="InterPro" id="IPR036388">
    <property type="entry name" value="WH-like_DNA-bd_sf"/>
</dbReference>
<dbReference type="PROSITE" id="PS50112">
    <property type="entry name" value="PAS"/>
    <property type="match status" value="1"/>
</dbReference>
<dbReference type="SMART" id="SM00091">
    <property type="entry name" value="PAS"/>
    <property type="match status" value="2"/>
</dbReference>
<dbReference type="PROSITE" id="PS00622">
    <property type="entry name" value="HTH_LUXR_1"/>
    <property type="match status" value="1"/>
</dbReference>
<name>A0ABS8NQR4_9BACT</name>
<dbReference type="SMART" id="SM00421">
    <property type="entry name" value="HTH_LUXR"/>
    <property type="match status" value="1"/>
</dbReference>
<accession>A0ABS8NQR4</accession>
<gene>
    <name evidence="7" type="ORF">LOC71_23030</name>
</gene>
<dbReference type="Pfam" id="PF13426">
    <property type="entry name" value="PAS_9"/>
    <property type="match status" value="2"/>
</dbReference>
<dbReference type="CDD" id="cd06170">
    <property type="entry name" value="LuxR_C_like"/>
    <property type="match status" value="1"/>
</dbReference>
<dbReference type="PROSITE" id="PS50113">
    <property type="entry name" value="PAC"/>
    <property type="match status" value="2"/>
</dbReference>
<dbReference type="PANTHER" id="PTHR44688">
    <property type="entry name" value="DNA-BINDING TRANSCRIPTIONAL ACTIVATOR DEVR_DOSR"/>
    <property type="match status" value="1"/>
</dbReference>
<dbReference type="InterPro" id="IPR035965">
    <property type="entry name" value="PAS-like_dom_sf"/>
</dbReference>
<dbReference type="RefSeq" id="WP_230276799.1">
    <property type="nucleotide sequence ID" value="NZ_JAJKFW010000063.1"/>
</dbReference>
<evidence type="ECO:0000259" key="5">
    <source>
        <dbReference type="PROSITE" id="PS50112"/>
    </source>
</evidence>
<feature type="domain" description="PAC" evidence="6">
    <location>
        <begin position="97"/>
        <end position="150"/>
    </location>
</feature>
<dbReference type="Gene3D" id="3.30.450.20">
    <property type="entry name" value="PAS domain"/>
    <property type="match status" value="3"/>
</dbReference>
<dbReference type="InterPro" id="IPR001610">
    <property type="entry name" value="PAC"/>
</dbReference>
<dbReference type="InterPro" id="IPR000014">
    <property type="entry name" value="PAS"/>
</dbReference>
<feature type="domain" description="PAS" evidence="5">
    <location>
        <begin position="277"/>
        <end position="348"/>
    </location>
</feature>
<feature type="domain" description="PAC" evidence="6">
    <location>
        <begin position="347"/>
        <end position="399"/>
    </location>
</feature>
<dbReference type="EMBL" id="JAJKFW010000063">
    <property type="protein sequence ID" value="MCC9645163.1"/>
    <property type="molecule type" value="Genomic_DNA"/>
</dbReference>
<evidence type="ECO:0000259" key="6">
    <source>
        <dbReference type="PROSITE" id="PS50113"/>
    </source>
</evidence>
<keyword evidence="3" id="KW-0804">Transcription</keyword>
<dbReference type="Proteomes" id="UP001430306">
    <property type="component" value="Unassembled WGS sequence"/>
</dbReference>
<proteinExistence type="predicted"/>
<evidence type="ECO:0000313" key="7">
    <source>
        <dbReference type="EMBL" id="MCC9645163.1"/>
    </source>
</evidence>
<dbReference type="PRINTS" id="PR00038">
    <property type="entry name" value="HTHLUXR"/>
</dbReference>
<keyword evidence="2" id="KW-0238">DNA-binding</keyword>
<dbReference type="SUPFAM" id="SSF46894">
    <property type="entry name" value="C-terminal effector domain of the bipartite response regulators"/>
    <property type="match status" value="1"/>
</dbReference>
<dbReference type="PANTHER" id="PTHR44688:SF16">
    <property type="entry name" value="DNA-BINDING TRANSCRIPTIONAL ACTIVATOR DEVR_DOSR"/>
    <property type="match status" value="1"/>
</dbReference>
<organism evidence="7 8">
    <name type="scientific">Rhodopirellula halodulae</name>
    <dbReference type="NCBI Taxonomy" id="2894198"/>
    <lineage>
        <taxon>Bacteria</taxon>
        <taxon>Pseudomonadati</taxon>
        <taxon>Planctomycetota</taxon>
        <taxon>Planctomycetia</taxon>
        <taxon>Pirellulales</taxon>
        <taxon>Pirellulaceae</taxon>
        <taxon>Rhodopirellula</taxon>
    </lineage>
</organism>
<keyword evidence="1" id="KW-0805">Transcription regulation</keyword>